<proteinExistence type="predicted"/>
<organism evidence="2 3">
    <name type="scientific">Portunus trituberculatus</name>
    <name type="common">Swimming crab</name>
    <name type="synonym">Neptunus trituberculatus</name>
    <dbReference type="NCBI Taxonomy" id="210409"/>
    <lineage>
        <taxon>Eukaryota</taxon>
        <taxon>Metazoa</taxon>
        <taxon>Ecdysozoa</taxon>
        <taxon>Arthropoda</taxon>
        <taxon>Crustacea</taxon>
        <taxon>Multicrustacea</taxon>
        <taxon>Malacostraca</taxon>
        <taxon>Eumalacostraca</taxon>
        <taxon>Eucarida</taxon>
        <taxon>Decapoda</taxon>
        <taxon>Pleocyemata</taxon>
        <taxon>Brachyura</taxon>
        <taxon>Eubrachyura</taxon>
        <taxon>Portunoidea</taxon>
        <taxon>Portunidae</taxon>
        <taxon>Portuninae</taxon>
        <taxon>Portunus</taxon>
    </lineage>
</organism>
<evidence type="ECO:0000256" key="1">
    <source>
        <dbReference type="SAM" id="Phobius"/>
    </source>
</evidence>
<keyword evidence="1" id="KW-1133">Transmembrane helix</keyword>
<dbReference type="AlphaFoldDB" id="A0A5B7HW18"/>
<keyword evidence="1" id="KW-0812">Transmembrane</keyword>
<protein>
    <submittedName>
        <fullName evidence="2">Uncharacterized protein</fullName>
    </submittedName>
</protein>
<gene>
    <name evidence="2" type="ORF">E2C01_068380</name>
</gene>
<sequence>METLSNTKRSHWSLTQHRINTVWRACMLPGRRKVWVMVAAALTLVCLATWFVHRSQCGLQ</sequence>
<name>A0A5B7HW18_PORTR</name>
<feature type="transmembrane region" description="Helical" evidence="1">
    <location>
        <begin position="34"/>
        <end position="53"/>
    </location>
</feature>
<accession>A0A5B7HW18</accession>
<comment type="caution">
    <text evidence="2">The sequence shown here is derived from an EMBL/GenBank/DDBJ whole genome shotgun (WGS) entry which is preliminary data.</text>
</comment>
<keyword evidence="3" id="KW-1185">Reference proteome</keyword>
<dbReference type="EMBL" id="VSRR010038095">
    <property type="protein sequence ID" value="MPC74035.1"/>
    <property type="molecule type" value="Genomic_DNA"/>
</dbReference>
<evidence type="ECO:0000313" key="3">
    <source>
        <dbReference type="Proteomes" id="UP000324222"/>
    </source>
</evidence>
<evidence type="ECO:0000313" key="2">
    <source>
        <dbReference type="EMBL" id="MPC74035.1"/>
    </source>
</evidence>
<dbReference type="Proteomes" id="UP000324222">
    <property type="component" value="Unassembled WGS sequence"/>
</dbReference>
<keyword evidence="1" id="KW-0472">Membrane</keyword>
<reference evidence="2 3" key="1">
    <citation type="submission" date="2019-05" db="EMBL/GenBank/DDBJ databases">
        <title>Another draft genome of Portunus trituberculatus and its Hox gene families provides insights of decapod evolution.</title>
        <authorList>
            <person name="Jeong J.-H."/>
            <person name="Song I."/>
            <person name="Kim S."/>
            <person name="Choi T."/>
            <person name="Kim D."/>
            <person name="Ryu S."/>
            <person name="Kim W."/>
        </authorList>
    </citation>
    <scope>NUCLEOTIDE SEQUENCE [LARGE SCALE GENOMIC DNA]</scope>
    <source>
        <tissue evidence="2">Muscle</tissue>
    </source>
</reference>